<gene>
    <name evidence="1" type="ORF">BDN72DRAFT_926315</name>
</gene>
<evidence type="ECO:0000313" key="1">
    <source>
        <dbReference type="EMBL" id="TFK64090.1"/>
    </source>
</evidence>
<accession>A0ACD3AEB4</accession>
<dbReference type="Proteomes" id="UP000308600">
    <property type="component" value="Unassembled WGS sequence"/>
</dbReference>
<evidence type="ECO:0000313" key="2">
    <source>
        <dbReference type="Proteomes" id="UP000308600"/>
    </source>
</evidence>
<keyword evidence="2" id="KW-1185">Reference proteome</keyword>
<proteinExistence type="predicted"/>
<protein>
    <submittedName>
        <fullName evidence="1">Alpha/beta-hydrolase</fullName>
    </submittedName>
</protein>
<sequence length="626" mass="68895">MGMMVDRGRSWVEIVTLTLGALAGFGHVTLLPLPVVAASDLPVDPGISGLSEEQHVFKRPHPINGFGPEGEHVWEKITPTKDLVWYDCYSTRQCARLLVPLDYSDENGSQAAIALVRVPSTYPTSSPEYRGPVLFNPGGPGGSGVDMIARSGDAFVKILGSQFDIIGFDPRGKSEFKPLSIVMSSHYLLLVTVVFLGIARSTPKAQIFPTQAEREVWEADARSLGQVSGAVHAWARSQITGKLVLERTSDFMKHINTENTARDMLRIVEAHGRSKLQYWGFSYGTILGATYASILPDKIERLIMDGVADAEDYFACRSIAVWSNNLRDTDKTMQSFYDGCYSAGPSGCPFYASSPALIQQRLQALYNSISKKPVPIATDKSYGTLDIDRLKGAVFTSLYSPYAKFHTLAQSLADLELGNATAIYQVLETPTFACQCGSETSFSASVNEGTLFVACTDGKPVPSDVEFSRKHYDDMSRSSRDWGRLWSTGAIRCSGWPQFNRTHFQGPFVTNTSFPILLIGNTADRVPIVPRAQKMSKGFKNSMVLTQDTPGHSSFAMPSLCTIQYIRDYFVEGSVPAIGTVCAATGSPWPRVEAEMITQEKLSKKDWELLQATRELSRIFEVPRML</sequence>
<dbReference type="EMBL" id="ML208490">
    <property type="protein sequence ID" value="TFK64090.1"/>
    <property type="molecule type" value="Genomic_DNA"/>
</dbReference>
<name>A0ACD3AEB4_9AGAR</name>
<organism evidence="1 2">
    <name type="scientific">Pluteus cervinus</name>
    <dbReference type="NCBI Taxonomy" id="181527"/>
    <lineage>
        <taxon>Eukaryota</taxon>
        <taxon>Fungi</taxon>
        <taxon>Dikarya</taxon>
        <taxon>Basidiomycota</taxon>
        <taxon>Agaricomycotina</taxon>
        <taxon>Agaricomycetes</taxon>
        <taxon>Agaricomycetidae</taxon>
        <taxon>Agaricales</taxon>
        <taxon>Pluteineae</taxon>
        <taxon>Pluteaceae</taxon>
        <taxon>Pluteus</taxon>
    </lineage>
</organism>
<reference evidence="1 2" key="1">
    <citation type="journal article" date="2019" name="Nat. Ecol. Evol.">
        <title>Megaphylogeny resolves global patterns of mushroom evolution.</title>
        <authorList>
            <person name="Varga T."/>
            <person name="Krizsan K."/>
            <person name="Foldi C."/>
            <person name="Dima B."/>
            <person name="Sanchez-Garcia M."/>
            <person name="Sanchez-Ramirez S."/>
            <person name="Szollosi G.J."/>
            <person name="Szarkandi J.G."/>
            <person name="Papp V."/>
            <person name="Albert L."/>
            <person name="Andreopoulos W."/>
            <person name="Angelini C."/>
            <person name="Antonin V."/>
            <person name="Barry K.W."/>
            <person name="Bougher N.L."/>
            <person name="Buchanan P."/>
            <person name="Buyck B."/>
            <person name="Bense V."/>
            <person name="Catcheside P."/>
            <person name="Chovatia M."/>
            <person name="Cooper J."/>
            <person name="Damon W."/>
            <person name="Desjardin D."/>
            <person name="Finy P."/>
            <person name="Geml J."/>
            <person name="Haridas S."/>
            <person name="Hughes K."/>
            <person name="Justo A."/>
            <person name="Karasinski D."/>
            <person name="Kautmanova I."/>
            <person name="Kiss B."/>
            <person name="Kocsube S."/>
            <person name="Kotiranta H."/>
            <person name="LaButti K.M."/>
            <person name="Lechner B.E."/>
            <person name="Liimatainen K."/>
            <person name="Lipzen A."/>
            <person name="Lukacs Z."/>
            <person name="Mihaltcheva S."/>
            <person name="Morgado L.N."/>
            <person name="Niskanen T."/>
            <person name="Noordeloos M.E."/>
            <person name="Ohm R.A."/>
            <person name="Ortiz-Santana B."/>
            <person name="Ovrebo C."/>
            <person name="Racz N."/>
            <person name="Riley R."/>
            <person name="Savchenko A."/>
            <person name="Shiryaev A."/>
            <person name="Soop K."/>
            <person name="Spirin V."/>
            <person name="Szebenyi C."/>
            <person name="Tomsovsky M."/>
            <person name="Tulloss R.E."/>
            <person name="Uehling J."/>
            <person name="Grigoriev I.V."/>
            <person name="Vagvolgyi C."/>
            <person name="Papp T."/>
            <person name="Martin F.M."/>
            <person name="Miettinen O."/>
            <person name="Hibbett D.S."/>
            <person name="Nagy L.G."/>
        </authorList>
    </citation>
    <scope>NUCLEOTIDE SEQUENCE [LARGE SCALE GENOMIC DNA]</scope>
    <source>
        <strain evidence="1 2">NL-1719</strain>
    </source>
</reference>